<gene>
    <name evidence="1" type="ORF">JI435_422450</name>
</gene>
<organism evidence="1 2">
    <name type="scientific">Phaeosphaeria nodorum (strain SN15 / ATCC MYA-4574 / FGSC 10173)</name>
    <name type="common">Glume blotch fungus</name>
    <name type="synonym">Parastagonospora nodorum</name>
    <dbReference type="NCBI Taxonomy" id="321614"/>
    <lineage>
        <taxon>Eukaryota</taxon>
        <taxon>Fungi</taxon>
        <taxon>Dikarya</taxon>
        <taxon>Ascomycota</taxon>
        <taxon>Pezizomycotina</taxon>
        <taxon>Dothideomycetes</taxon>
        <taxon>Pleosporomycetidae</taxon>
        <taxon>Pleosporales</taxon>
        <taxon>Pleosporineae</taxon>
        <taxon>Phaeosphaeriaceae</taxon>
        <taxon>Parastagonospora</taxon>
    </lineage>
</organism>
<sequence length="75" mass="7726">MDGKEKLGRSGGMGRRGRWGELCLFRLPGLRCASTYPQMTRVLGVGGAGPLKSFLSGYAGTIKGIRGSGSCSGGC</sequence>
<dbReference type="VEuPathDB" id="FungiDB:JI435_422450"/>
<accession>A0A7U2NP52</accession>
<reference evidence="2" key="1">
    <citation type="journal article" date="2021" name="BMC Genomics">
        <title>Chromosome-level genome assembly and manually-curated proteome of model necrotroph Parastagonospora nodorum Sn15 reveals a genome-wide trove of candidate effector homologs, and redundancy of virulence-related functions within an accessory chromosome.</title>
        <authorList>
            <person name="Bertazzoni S."/>
            <person name="Jones D.A.B."/>
            <person name="Phan H.T."/>
            <person name="Tan K.-C."/>
            <person name="Hane J.K."/>
        </authorList>
    </citation>
    <scope>NUCLEOTIDE SEQUENCE [LARGE SCALE GENOMIC DNA]</scope>
    <source>
        <strain evidence="2">SN15 / ATCC MYA-4574 / FGSC 10173)</strain>
    </source>
</reference>
<dbReference type="AlphaFoldDB" id="A0A7U2NP52"/>
<dbReference type="Proteomes" id="UP000663193">
    <property type="component" value="Chromosome 18"/>
</dbReference>
<name>A0A7U2NP52_PHANO</name>
<dbReference type="EMBL" id="CP069040">
    <property type="protein sequence ID" value="QRD05428.1"/>
    <property type="molecule type" value="Genomic_DNA"/>
</dbReference>
<proteinExistence type="predicted"/>
<evidence type="ECO:0000313" key="2">
    <source>
        <dbReference type="Proteomes" id="UP000663193"/>
    </source>
</evidence>
<evidence type="ECO:0000313" key="1">
    <source>
        <dbReference type="EMBL" id="QRD05428.1"/>
    </source>
</evidence>
<protein>
    <submittedName>
        <fullName evidence="1">Uncharacterized protein</fullName>
    </submittedName>
</protein>
<keyword evidence="2" id="KW-1185">Reference proteome</keyword>